<sequence length="62" mass="7160">MYYDIKMVDNQIIWVDYSEIETPLTNLNDFQLILFPDSPPNLAICITNSVSTDDTFAEELND</sequence>
<reference evidence="2" key="1">
    <citation type="submission" date="2016-10" db="EMBL/GenBank/DDBJ databases">
        <authorList>
            <person name="Varghese N."/>
            <person name="Submissions S."/>
        </authorList>
    </citation>
    <scope>NUCLEOTIDE SEQUENCE [LARGE SCALE GENOMIC DNA]</scope>
    <source>
        <strain evidence="2">Gh-67</strain>
    </source>
</reference>
<accession>A0A1G8F158</accession>
<dbReference type="STRING" id="551996.SAMN05192573_112116"/>
<evidence type="ECO:0000313" key="2">
    <source>
        <dbReference type="Proteomes" id="UP000199705"/>
    </source>
</evidence>
<keyword evidence="2" id="KW-1185">Reference proteome</keyword>
<proteinExistence type="predicted"/>
<dbReference type="Proteomes" id="UP000199705">
    <property type="component" value="Unassembled WGS sequence"/>
</dbReference>
<dbReference type="AlphaFoldDB" id="A0A1G8F158"/>
<dbReference type="EMBL" id="FNCG01000012">
    <property type="protein sequence ID" value="SDH75814.1"/>
    <property type="molecule type" value="Genomic_DNA"/>
</dbReference>
<organism evidence="1 2">
    <name type="scientific">Mucilaginibacter gossypii</name>
    <dbReference type="NCBI Taxonomy" id="551996"/>
    <lineage>
        <taxon>Bacteria</taxon>
        <taxon>Pseudomonadati</taxon>
        <taxon>Bacteroidota</taxon>
        <taxon>Sphingobacteriia</taxon>
        <taxon>Sphingobacteriales</taxon>
        <taxon>Sphingobacteriaceae</taxon>
        <taxon>Mucilaginibacter</taxon>
    </lineage>
</organism>
<gene>
    <name evidence="1" type="ORF">SAMN05192573_112116</name>
</gene>
<evidence type="ECO:0000313" key="1">
    <source>
        <dbReference type="EMBL" id="SDH75814.1"/>
    </source>
</evidence>
<name>A0A1G8F158_9SPHI</name>
<protein>
    <submittedName>
        <fullName evidence="1">Uncharacterized protein</fullName>
    </submittedName>
</protein>